<evidence type="ECO:0000313" key="3">
    <source>
        <dbReference type="Proteomes" id="UP000310458"/>
    </source>
</evidence>
<organism evidence="2 3">
    <name type="scientific">Nesterenkonia salmonea</name>
    <dbReference type="NCBI Taxonomy" id="1804987"/>
    <lineage>
        <taxon>Bacteria</taxon>
        <taxon>Bacillati</taxon>
        <taxon>Actinomycetota</taxon>
        <taxon>Actinomycetes</taxon>
        <taxon>Micrococcales</taxon>
        <taxon>Micrococcaceae</taxon>
        <taxon>Nesterenkonia</taxon>
    </lineage>
</organism>
<dbReference type="AlphaFoldDB" id="A0A5R9B9S3"/>
<dbReference type="Pfam" id="PF17761">
    <property type="entry name" value="DUF1016_N"/>
    <property type="match status" value="1"/>
</dbReference>
<name>A0A5R9B9S3_9MICC</name>
<dbReference type="OrthoDB" id="9801263at2"/>
<sequence length="206" mass="23271">MNPDLVAPDGYNLTLAALKHRVREARVQAQRVVNTQLIELYWHIGNEILSQQERRGWGSKVISQLASDLRAEFPEMTGLSRSNLHYMRAFAAAWRDEAVVQQAVGQLPWGHITTLLDKLEDNHTRSWYAASAIEHGWSRNVLLNMIMNQSMERTGAAPSNFARQLSAPDSELAQQVAKDPYAFEFLGLSGKVAERDLEEALMALHY</sequence>
<dbReference type="RefSeq" id="WP_138253949.1">
    <property type="nucleotide sequence ID" value="NZ_VAVZ01000041.1"/>
</dbReference>
<evidence type="ECO:0000259" key="1">
    <source>
        <dbReference type="Pfam" id="PF17761"/>
    </source>
</evidence>
<gene>
    <name evidence="2" type="ORF">FEF26_12890</name>
</gene>
<protein>
    <submittedName>
        <fullName evidence="2">DUF1016 domain-containing protein</fullName>
    </submittedName>
</protein>
<reference evidence="2 3" key="1">
    <citation type="submission" date="2019-05" db="EMBL/GenBank/DDBJ databases">
        <title>Nesterenkonia sp. GY074 isolated from the Southern Atlantic Ocean.</title>
        <authorList>
            <person name="Zhang G."/>
        </authorList>
    </citation>
    <scope>NUCLEOTIDE SEQUENCE [LARGE SCALE GENOMIC DNA]</scope>
    <source>
        <strain evidence="2 3">GY074</strain>
    </source>
</reference>
<feature type="domain" description="YhcG N-terminal" evidence="1">
    <location>
        <begin position="18"/>
        <end position="153"/>
    </location>
</feature>
<comment type="caution">
    <text evidence="2">The sequence shown here is derived from an EMBL/GenBank/DDBJ whole genome shotgun (WGS) entry which is preliminary data.</text>
</comment>
<dbReference type="PANTHER" id="PTHR30547">
    <property type="entry name" value="UNCHARACTERIZED PROTEIN YHCG-RELATED"/>
    <property type="match status" value="1"/>
</dbReference>
<evidence type="ECO:0000313" key="2">
    <source>
        <dbReference type="EMBL" id="TLP93704.1"/>
    </source>
</evidence>
<dbReference type="InterPro" id="IPR041527">
    <property type="entry name" value="YhcG_N"/>
</dbReference>
<dbReference type="PANTHER" id="PTHR30547:SF0">
    <property type="entry name" value="BLR8175 PROTEIN"/>
    <property type="match status" value="1"/>
</dbReference>
<dbReference type="EMBL" id="VAVZ01000041">
    <property type="protein sequence ID" value="TLP93704.1"/>
    <property type="molecule type" value="Genomic_DNA"/>
</dbReference>
<proteinExistence type="predicted"/>
<dbReference type="Proteomes" id="UP000310458">
    <property type="component" value="Unassembled WGS sequence"/>
</dbReference>
<accession>A0A5R9B9S3</accession>
<keyword evidence="3" id="KW-1185">Reference proteome</keyword>
<dbReference type="InterPro" id="IPR053148">
    <property type="entry name" value="PD-DEXK-like_domain"/>
</dbReference>